<evidence type="ECO:0000313" key="4">
    <source>
        <dbReference type="EMBL" id="MEQ3352725.1"/>
    </source>
</evidence>
<dbReference type="SMART" id="SM00646">
    <property type="entry name" value="Ami_3"/>
    <property type="match status" value="1"/>
</dbReference>
<keyword evidence="5" id="KW-1185">Reference proteome</keyword>
<dbReference type="EMBL" id="JBBNPS010000001">
    <property type="protein sequence ID" value="MEQ3352725.1"/>
    <property type="molecule type" value="Genomic_DNA"/>
</dbReference>
<dbReference type="Gene3D" id="4.10.80.30">
    <property type="entry name" value="DNA polymerase, domain 6"/>
    <property type="match status" value="1"/>
</dbReference>
<proteinExistence type="predicted"/>
<dbReference type="RefSeq" id="WP_349053144.1">
    <property type="nucleotide sequence ID" value="NZ_JBBNPS010000001.1"/>
</dbReference>
<keyword evidence="1" id="KW-0378">Hydrolase</keyword>
<reference evidence="4 5" key="1">
    <citation type="submission" date="2024-04" db="EMBL/GenBank/DDBJ databases">
        <title>Human intestinal bacterial collection.</title>
        <authorList>
            <person name="Pauvert C."/>
            <person name="Hitch T.C.A."/>
            <person name="Clavel T."/>
        </authorList>
    </citation>
    <scope>NUCLEOTIDE SEQUENCE [LARGE SCALE GENOMIC DNA]</scope>
    <source>
        <strain evidence="4 5">CLA-SR-H026</strain>
    </source>
</reference>
<dbReference type="Gene3D" id="3.40.630.40">
    <property type="entry name" value="Zn-dependent exopeptidases"/>
    <property type="match status" value="1"/>
</dbReference>
<dbReference type="Proteomes" id="UP001481872">
    <property type="component" value="Unassembled WGS sequence"/>
</dbReference>
<evidence type="ECO:0000259" key="2">
    <source>
        <dbReference type="SMART" id="SM00047"/>
    </source>
</evidence>
<dbReference type="PRINTS" id="PR01002">
    <property type="entry name" value="FLGFLGJ"/>
</dbReference>
<dbReference type="SUPFAM" id="SSF53187">
    <property type="entry name" value="Zn-dependent exopeptidases"/>
    <property type="match status" value="1"/>
</dbReference>
<gene>
    <name evidence="4" type="ORF">AAA081_00200</name>
</gene>
<protein>
    <submittedName>
        <fullName evidence="4">Glucosaminidase domain-containing protein</fullName>
    </submittedName>
</protein>
<organism evidence="4 5">
    <name type="scientific">Aedoeadaptatus acetigenes</name>
    <dbReference type="NCBI Taxonomy" id="2981723"/>
    <lineage>
        <taxon>Bacteria</taxon>
        <taxon>Bacillati</taxon>
        <taxon>Bacillota</taxon>
        <taxon>Tissierellia</taxon>
        <taxon>Tissierellales</taxon>
        <taxon>Peptoniphilaceae</taxon>
        <taxon>Aedoeadaptatus</taxon>
    </lineage>
</organism>
<dbReference type="CDD" id="cd02696">
    <property type="entry name" value="MurNAc-LAA"/>
    <property type="match status" value="1"/>
</dbReference>
<name>A0ABV1J3G3_9FIRM</name>
<dbReference type="InterPro" id="IPR002901">
    <property type="entry name" value="MGlyc_endo_b_GlcNAc-like_dom"/>
</dbReference>
<feature type="domain" description="MurNAc-LAA" evidence="3">
    <location>
        <begin position="70"/>
        <end position="186"/>
    </location>
</feature>
<dbReference type="SMART" id="SM00047">
    <property type="entry name" value="LYZ2"/>
    <property type="match status" value="1"/>
</dbReference>
<dbReference type="PANTHER" id="PTHR33308">
    <property type="entry name" value="PEPTIDOGLYCAN HYDROLASE FLGJ"/>
    <property type="match status" value="1"/>
</dbReference>
<dbReference type="PANTHER" id="PTHR33308:SF10">
    <property type="entry name" value="EXO-GLUCOSAMINIDASE LYTG"/>
    <property type="match status" value="1"/>
</dbReference>
<evidence type="ECO:0000259" key="3">
    <source>
        <dbReference type="SMART" id="SM00646"/>
    </source>
</evidence>
<dbReference type="Pfam" id="PF01832">
    <property type="entry name" value="Glucosaminidase"/>
    <property type="match status" value="1"/>
</dbReference>
<feature type="domain" description="Mannosyl-glycoprotein endo-beta-N-acetylglucosamidase-like" evidence="2">
    <location>
        <begin position="200"/>
        <end position="357"/>
    </location>
</feature>
<dbReference type="InterPro" id="IPR002508">
    <property type="entry name" value="MurNAc-LAA_cat"/>
</dbReference>
<evidence type="ECO:0000256" key="1">
    <source>
        <dbReference type="ARBA" id="ARBA00022801"/>
    </source>
</evidence>
<dbReference type="InterPro" id="IPR051056">
    <property type="entry name" value="Glycosyl_Hydrolase_73"/>
</dbReference>
<comment type="caution">
    <text evidence="4">The sequence shown here is derived from an EMBL/GenBank/DDBJ whole genome shotgun (WGS) entry which is preliminary data.</text>
</comment>
<accession>A0ABV1J3G3</accession>
<sequence length="434" mass="48248">MVVKILLDPGHGGGRAYNRGFKQVENLPYCNEGDCNFIYARDYLKPALEAYGFTVGMTKTNIAPDISLQRRGAMGKGYDLLLSCHSNACGGGVRGVEVWDSTNPKESLKTLGDKICSKVAAALGIPNRGTKYRRNSTGSNYYGILRHGLAKHNMIVEHAFHDNMADATVYRKNLQKTAEAVARAVAEYFGKLKPTVPEKTAPVVLDEEKFVQSVADCLKGKNLNILPSVTIAQAILESGWGKSELAKNAHNLFGIKAGKDWSGKTYSKKTKEQKPTGEVYEIVADFRAYDSYADSIMDHDAFFVSTDWRRKNYAAVLDAKNYKDQAKALQSCGYATVLDYGKQLIGLIERLGLQQYDKGVKKYVTRDIQTPSDWAKEAWEWGKAQGICDGTRPGADMTREEMMTMLYRYDQMKGDNHAKCHCTDKRNSGFNTGL</sequence>
<evidence type="ECO:0000313" key="5">
    <source>
        <dbReference type="Proteomes" id="UP001481872"/>
    </source>
</evidence>
<dbReference type="Gene3D" id="1.10.530.10">
    <property type="match status" value="1"/>
</dbReference>
<dbReference type="Pfam" id="PF01520">
    <property type="entry name" value="Amidase_3"/>
    <property type="match status" value="1"/>
</dbReference>